<dbReference type="EMBL" id="OW152831">
    <property type="protein sequence ID" value="CAH2049201.1"/>
    <property type="molecule type" value="Genomic_DNA"/>
</dbReference>
<reference evidence="2" key="1">
    <citation type="submission" date="2022-03" db="EMBL/GenBank/DDBJ databases">
        <authorList>
            <person name="Martin H S."/>
        </authorList>
    </citation>
    <scope>NUCLEOTIDE SEQUENCE</scope>
</reference>
<accession>A0ABN8I5R3</accession>
<evidence type="ECO:0000313" key="3">
    <source>
        <dbReference type="Proteomes" id="UP000837857"/>
    </source>
</evidence>
<name>A0ABN8I5R3_9NEOP</name>
<gene>
    <name evidence="2" type="ORF">IPOD504_LOCUS6679</name>
</gene>
<keyword evidence="3" id="KW-1185">Reference proteome</keyword>
<evidence type="ECO:0000313" key="2">
    <source>
        <dbReference type="EMBL" id="CAH2049201.1"/>
    </source>
</evidence>
<dbReference type="Proteomes" id="UP000837857">
    <property type="component" value="Chromosome 19"/>
</dbReference>
<feature type="non-terminal residue" evidence="2">
    <location>
        <position position="1"/>
    </location>
</feature>
<protein>
    <submittedName>
        <fullName evidence="2">Uncharacterized protein</fullName>
    </submittedName>
</protein>
<organism evidence="2 3">
    <name type="scientific">Iphiclides podalirius</name>
    <name type="common">scarce swallowtail</name>
    <dbReference type="NCBI Taxonomy" id="110791"/>
    <lineage>
        <taxon>Eukaryota</taxon>
        <taxon>Metazoa</taxon>
        <taxon>Ecdysozoa</taxon>
        <taxon>Arthropoda</taxon>
        <taxon>Hexapoda</taxon>
        <taxon>Insecta</taxon>
        <taxon>Pterygota</taxon>
        <taxon>Neoptera</taxon>
        <taxon>Endopterygota</taxon>
        <taxon>Lepidoptera</taxon>
        <taxon>Glossata</taxon>
        <taxon>Ditrysia</taxon>
        <taxon>Papilionoidea</taxon>
        <taxon>Papilionidae</taxon>
        <taxon>Papilioninae</taxon>
        <taxon>Iphiclides</taxon>
    </lineage>
</organism>
<sequence length="137" mass="15478">MWGHVAARDGALSRRAVTCHADVSPTSRPLRGDESAKYLLRLALRRVNHSRNASALQAAGRIHRLCVMVSVCRDHRKTRYANGQQWPVHTQDTGHDPMIEQTKPVGVSTSEHSRERQQSIVPRKPKHTARLIHKQCP</sequence>
<evidence type="ECO:0000256" key="1">
    <source>
        <dbReference type="SAM" id="MobiDB-lite"/>
    </source>
</evidence>
<feature type="compositionally biased region" description="Basic residues" evidence="1">
    <location>
        <begin position="123"/>
        <end position="137"/>
    </location>
</feature>
<proteinExistence type="predicted"/>
<feature type="region of interest" description="Disordered" evidence="1">
    <location>
        <begin position="87"/>
        <end position="137"/>
    </location>
</feature>